<accession>A0AAN6KBV3</accession>
<proteinExistence type="inferred from homology"/>
<reference evidence="4" key="1">
    <citation type="submission" date="2023-06" db="EMBL/GenBank/DDBJ databases">
        <title>Black Yeasts Isolated from many extreme environments.</title>
        <authorList>
            <person name="Coleine C."/>
            <person name="Stajich J.E."/>
            <person name="Selbmann L."/>
        </authorList>
    </citation>
    <scope>NUCLEOTIDE SEQUENCE</scope>
    <source>
        <strain evidence="4">CCFEE 5200</strain>
    </source>
</reference>
<comment type="similarity">
    <text evidence="2">Belongs to the AB hydrolase superfamily. Epoxide hydrolase family.</text>
</comment>
<dbReference type="PANTHER" id="PTHR43329">
    <property type="entry name" value="EPOXIDE HYDROLASE"/>
    <property type="match status" value="1"/>
</dbReference>
<evidence type="ECO:0000313" key="4">
    <source>
        <dbReference type="EMBL" id="KAK0974193.1"/>
    </source>
</evidence>
<dbReference type="EMBL" id="JAUJLE010000155">
    <property type="protein sequence ID" value="KAK0974193.1"/>
    <property type="molecule type" value="Genomic_DNA"/>
</dbReference>
<keyword evidence="5" id="KW-1185">Reference proteome</keyword>
<dbReference type="Gene3D" id="3.40.50.1820">
    <property type="entry name" value="alpha/beta hydrolase"/>
    <property type="match status" value="1"/>
</dbReference>
<dbReference type="SUPFAM" id="SSF53474">
    <property type="entry name" value="alpha/beta-Hydrolases"/>
    <property type="match status" value="1"/>
</dbReference>
<dbReference type="InterPro" id="IPR029058">
    <property type="entry name" value="AB_hydrolase_fold"/>
</dbReference>
<keyword evidence="1" id="KW-0378">Hydrolase</keyword>
<dbReference type="InterPro" id="IPR000639">
    <property type="entry name" value="Epox_hydrolase-like"/>
</dbReference>
<dbReference type="PRINTS" id="PR00412">
    <property type="entry name" value="EPOXHYDRLASE"/>
</dbReference>
<name>A0AAN6KBV3_9PEZI</name>
<evidence type="ECO:0000259" key="3">
    <source>
        <dbReference type="Pfam" id="PF00561"/>
    </source>
</evidence>
<organism evidence="4 5">
    <name type="scientific">Friedmanniomyces endolithicus</name>
    <dbReference type="NCBI Taxonomy" id="329885"/>
    <lineage>
        <taxon>Eukaryota</taxon>
        <taxon>Fungi</taxon>
        <taxon>Dikarya</taxon>
        <taxon>Ascomycota</taxon>
        <taxon>Pezizomycotina</taxon>
        <taxon>Dothideomycetes</taxon>
        <taxon>Dothideomycetidae</taxon>
        <taxon>Mycosphaerellales</taxon>
        <taxon>Teratosphaeriaceae</taxon>
        <taxon>Friedmanniomyces</taxon>
    </lineage>
</organism>
<dbReference type="GO" id="GO:0016787">
    <property type="term" value="F:hydrolase activity"/>
    <property type="evidence" value="ECO:0007669"/>
    <property type="project" value="UniProtKB-KW"/>
</dbReference>
<dbReference type="Proteomes" id="UP001175353">
    <property type="component" value="Unassembled WGS sequence"/>
</dbReference>
<comment type="caution">
    <text evidence="4">The sequence shown here is derived from an EMBL/GenBank/DDBJ whole genome shotgun (WGS) entry which is preliminary data.</text>
</comment>
<dbReference type="Pfam" id="PF00561">
    <property type="entry name" value="Abhydrolase_1"/>
    <property type="match status" value="1"/>
</dbReference>
<evidence type="ECO:0000256" key="1">
    <source>
        <dbReference type="ARBA" id="ARBA00022801"/>
    </source>
</evidence>
<gene>
    <name evidence="4" type="ORF">LTR91_014443</name>
</gene>
<protein>
    <recommendedName>
        <fullName evidence="3">AB hydrolase-1 domain-containing protein</fullName>
    </recommendedName>
</protein>
<evidence type="ECO:0000313" key="5">
    <source>
        <dbReference type="Proteomes" id="UP001175353"/>
    </source>
</evidence>
<dbReference type="InterPro" id="IPR000073">
    <property type="entry name" value="AB_hydrolase_1"/>
</dbReference>
<evidence type="ECO:0000256" key="2">
    <source>
        <dbReference type="ARBA" id="ARBA00038334"/>
    </source>
</evidence>
<feature type="domain" description="AB hydrolase-1" evidence="3">
    <location>
        <begin position="44"/>
        <end position="161"/>
    </location>
</feature>
<dbReference type="AlphaFoldDB" id="A0AAN6KBV3"/>
<sequence>MAPSNPSDLPPLPLPPGITEAYLDCTVSCGLTYHILTAGTPGNPLLLFCHGYPELAFSWRHVLPTLAAENYYCVAMDQRGYGRTTGWEPSPTHDSAHDADLSQYTFTNLVRDLVCLVYKLGYPTVHCILGHDFGAVSSAMAALMRPDIFRSTIQMSHPHHAPPQPPFGPSAHPASQIDIQADLAKLTPPRKHYKFYNSAPAVATDWNNPPQGLYAYLRGYFPPEIRRLGAQQAPPSLRLVRGSVSGNARILHHARRAQHAANRCLANGRRRRVRNGVLALARGSRGLLPGVVAHRVPGGAEMVSRADCQYGGGEEGYAVVCRKADRGAVLFCEWEGGLGELSAAEGVGGGCGGGGVFSGGKDGGGGGALGAAGAGWKGG</sequence>